<comment type="subcellular location">
    <subcellularLocation>
        <location evidence="1">Cell membrane</location>
        <topology evidence="1">Peripheral membrane protein</topology>
    </subcellularLocation>
</comment>
<evidence type="ECO:0000256" key="6">
    <source>
        <dbReference type="ARBA" id="ARBA00023065"/>
    </source>
</evidence>
<dbReference type="GO" id="GO:0016887">
    <property type="term" value="F:ATP hydrolysis activity"/>
    <property type="evidence" value="ECO:0007669"/>
    <property type="project" value="InterPro"/>
</dbReference>
<keyword evidence="5" id="KW-0408">Iron</keyword>
<evidence type="ECO:0000256" key="3">
    <source>
        <dbReference type="ARBA" id="ARBA00022475"/>
    </source>
</evidence>
<dbReference type="PANTHER" id="PTHR42771:SF2">
    <property type="entry name" value="IRON(3+)-HYDROXAMATE IMPORT ATP-BINDING PROTEIN FHUC"/>
    <property type="match status" value="1"/>
</dbReference>
<evidence type="ECO:0000256" key="2">
    <source>
        <dbReference type="ARBA" id="ARBA00022448"/>
    </source>
</evidence>
<proteinExistence type="predicted"/>
<keyword evidence="7" id="KW-0472">Membrane</keyword>
<keyword evidence="3" id="KW-1003">Cell membrane</keyword>
<keyword evidence="6" id="KW-0406">Ion transport</keyword>
<feature type="domain" description="AAA+ ATPase" evidence="8">
    <location>
        <begin position="32"/>
        <end position="234"/>
    </location>
</feature>
<dbReference type="AlphaFoldDB" id="A0A9D1G0S7"/>
<dbReference type="InterPro" id="IPR003593">
    <property type="entry name" value="AAA+_ATPase"/>
</dbReference>
<sequence length="267" mass="29881">MIFLRSLSLGLRGETGYPFLPRLRNLGEMAFAAPVTVFVGENGSGKSTLLEAMACALRLPAIGADDTAYDATLASVRPLANALRFTFSRKARHGFFLRAEDFFGFTRRISQMQRDMRAELARVDEEYRDHSAFTRGQARMAFASSLAELNARYGVDPDARSHGESFLSLFSSRIHPGGLYLLDEPESPLSPTSQLALLAMLMDRESDCQFILATHSPILMAYPGAQIWSFDASPPQIVPYKDLENIQLMRDFLNQPDRYIAQLRKSE</sequence>
<accession>A0A9D1G0S7</accession>
<gene>
    <name evidence="9" type="ORF">IAA84_07890</name>
</gene>
<evidence type="ECO:0000256" key="4">
    <source>
        <dbReference type="ARBA" id="ARBA00022496"/>
    </source>
</evidence>
<dbReference type="SMART" id="SM00382">
    <property type="entry name" value="AAA"/>
    <property type="match status" value="1"/>
</dbReference>
<evidence type="ECO:0000256" key="7">
    <source>
        <dbReference type="ARBA" id="ARBA00023136"/>
    </source>
</evidence>
<dbReference type="InterPro" id="IPR051535">
    <property type="entry name" value="Siderophore_ABC-ATPase"/>
</dbReference>
<evidence type="ECO:0000256" key="5">
    <source>
        <dbReference type="ARBA" id="ARBA00023004"/>
    </source>
</evidence>
<dbReference type="InterPro" id="IPR038729">
    <property type="entry name" value="Rad50/SbcC_AAA"/>
</dbReference>
<dbReference type="GO" id="GO:0005524">
    <property type="term" value="F:ATP binding"/>
    <property type="evidence" value="ECO:0007669"/>
    <property type="project" value="InterPro"/>
</dbReference>
<reference evidence="9" key="1">
    <citation type="submission" date="2020-10" db="EMBL/GenBank/DDBJ databases">
        <authorList>
            <person name="Gilroy R."/>
        </authorList>
    </citation>
    <scope>NUCLEOTIDE SEQUENCE</scope>
    <source>
        <strain evidence="9">13766</strain>
    </source>
</reference>
<dbReference type="EMBL" id="DVJN01000158">
    <property type="protein sequence ID" value="HIS92917.1"/>
    <property type="molecule type" value="Genomic_DNA"/>
</dbReference>
<dbReference type="Proteomes" id="UP000824140">
    <property type="component" value="Unassembled WGS sequence"/>
</dbReference>
<dbReference type="SUPFAM" id="SSF52540">
    <property type="entry name" value="P-loop containing nucleoside triphosphate hydrolases"/>
    <property type="match status" value="1"/>
</dbReference>
<dbReference type="Pfam" id="PF13304">
    <property type="entry name" value="AAA_21"/>
    <property type="match status" value="1"/>
</dbReference>
<dbReference type="InterPro" id="IPR003959">
    <property type="entry name" value="ATPase_AAA_core"/>
</dbReference>
<organism evidence="9 10">
    <name type="scientific">Candidatus Alectryocaccomicrobium excrementavium</name>
    <dbReference type="NCBI Taxonomy" id="2840668"/>
    <lineage>
        <taxon>Bacteria</taxon>
        <taxon>Bacillati</taxon>
        <taxon>Bacillota</taxon>
        <taxon>Clostridia</taxon>
        <taxon>Candidatus Alectryocaccomicrobium</taxon>
    </lineage>
</organism>
<dbReference type="InterPro" id="IPR027417">
    <property type="entry name" value="P-loop_NTPase"/>
</dbReference>
<evidence type="ECO:0000259" key="8">
    <source>
        <dbReference type="SMART" id="SM00382"/>
    </source>
</evidence>
<dbReference type="GO" id="GO:0006302">
    <property type="term" value="P:double-strand break repair"/>
    <property type="evidence" value="ECO:0007669"/>
    <property type="project" value="InterPro"/>
</dbReference>
<dbReference type="PANTHER" id="PTHR42771">
    <property type="entry name" value="IRON(3+)-HYDROXAMATE IMPORT ATP-BINDING PROTEIN FHUC"/>
    <property type="match status" value="1"/>
</dbReference>
<dbReference type="Pfam" id="PF13476">
    <property type="entry name" value="AAA_23"/>
    <property type="match status" value="1"/>
</dbReference>
<keyword evidence="4" id="KW-0410">Iron transport</keyword>
<name>A0A9D1G0S7_9FIRM</name>
<evidence type="ECO:0000313" key="9">
    <source>
        <dbReference type="EMBL" id="HIS92917.1"/>
    </source>
</evidence>
<dbReference type="GO" id="GO:0006826">
    <property type="term" value="P:iron ion transport"/>
    <property type="evidence" value="ECO:0007669"/>
    <property type="project" value="UniProtKB-KW"/>
</dbReference>
<protein>
    <submittedName>
        <fullName evidence="9">AAA family ATPase</fullName>
    </submittedName>
</protein>
<comment type="caution">
    <text evidence="9">The sequence shown here is derived from an EMBL/GenBank/DDBJ whole genome shotgun (WGS) entry which is preliminary data.</text>
</comment>
<dbReference type="Gene3D" id="3.40.50.300">
    <property type="entry name" value="P-loop containing nucleotide triphosphate hydrolases"/>
    <property type="match status" value="2"/>
</dbReference>
<evidence type="ECO:0000313" key="10">
    <source>
        <dbReference type="Proteomes" id="UP000824140"/>
    </source>
</evidence>
<keyword evidence="2" id="KW-0813">Transport</keyword>
<evidence type="ECO:0000256" key="1">
    <source>
        <dbReference type="ARBA" id="ARBA00004202"/>
    </source>
</evidence>
<dbReference type="GO" id="GO:0005886">
    <property type="term" value="C:plasma membrane"/>
    <property type="evidence" value="ECO:0007669"/>
    <property type="project" value="UniProtKB-SubCell"/>
</dbReference>
<reference evidence="9" key="2">
    <citation type="journal article" date="2021" name="PeerJ">
        <title>Extensive microbial diversity within the chicken gut microbiome revealed by metagenomics and culture.</title>
        <authorList>
            <person name="Gilroy R."/>
            <person name="Ravi A."/>
            <person name="Getino M."/>
            <person name="Pursley I."/>
            <person name="Horton D.L."/>
            <person name="Alikhan N.F."/>
            <person name="Baker D."/>
            <person name="Gharbi K."/>
            <person name="Hall N."/>
            <person name="Watson M."/>
            <person name="Adriaenssens E.M."/>
            <person name="Foster-Nyarko E."/>
            <person name="Jarju S."/>
            <person name="Secka A."/>
            <person name="Antonio M."/>
            <person name="Oren A."/>
            <person name="Chaudhuri R.R."/>
            <person name="La Ragione R."/>
            <person name="Hildebrand F."/>
            <person name="Pallen M.J."/>
        </authorList>
    </citation>
    <scope>NUCLEOTIDE SEQUENCE</scope>
    <source>
        <strain evidence="9">13766</strain>
    </source>
</reference>